<feature type="domain" description="SIS" evidence="2">
    <location>
        <begin position="33"/>
        <end position="208"/>
    </location>
</feature>
<dbReference type="GO" id="GO:0097367">
    <property type="term" value="F:carbohydrate derivative binding"/>
    <property type="evidence" value="ECO:0007669"/>
    <property type="project" value="InterPro"/>
</dbReference>
<dbReference type="InterPro" id="IPR001347">
    <property type="entry name" value="SIS_dom"/>
</dbReference>
<protein>
    <submittedName>
        <fullName evidence="3">Putative phosphosugar-binding protein</fullName>
    </submittedName>
</protein>
<dbReference type="RefSeq" id="WP_106133485.1">
    <property type="nucleotide sequence ID" value="NZ_PVTR01000005.1"/>
</dbReference>
<keyword evidence="4" id="KW-1185">Reference proteome</keyword>
<evidence type="ECO:0000259" key="2">
    <source>
        <dbReference type="PROSITE" id="PS51464"/>
    </source>
</evidence>
<evidence type="ECO:0000313" key="3">
    <source>
        <dbReference type="EMBL" id="PRY87992.1"/>
    </source>
</evidence>
<proteinExistence type="predicted"/>
<dbReference type="PANTHER" id="PTHR30390:SF7">
    <property type="entry name" value="PHOSPHOHEPTOSE ISOMERASE"/>
    <property type="match status" value="1"/>
</dbReference>
<feature type="coiled-coil region" evidence="1">
    <location>
        <begin position="2"/>
        <end position="29"/>
    </location>
</feature>
<dbReference type="Proteomes" id="UP000238157">
    <property type="component" value="Unassembled WGS sequence"/>
</dbReference>
<dbReference type="Pfam" id="PF13580">
    <property type="entry name" value="SIS_2"/>
    <property type="match status" value="1"/>
</dbReference>
<dbReference type="InterPro" id="IPR046348">
    <property type="entry name" value="SIS_dom_sf"/>
</dbReference>
<dbReference type="InterPro" id="IPR035472">
    <property type="entry name" value="RpiR-like_SIS"/>
</dbReference>
<dbReference type="EMBL" id="PVTR01000005">
    <property type="protein sequence ID" value="PRY87992.1"/>
    <property type="molecule type" value="Genomic_DNA"/>
</dbReference>
<gene>
    <name evidence="3" type="ORF">CLW00_105112</name>
</gene>
<reference evidence="3 4" key="1">
    <citation type="submission" date="2018-03" db="EMBL/GenBank/DDBJ databases">
        <title>Genomic Encyclopedia of Archaeal and Bacterial Type Strains, Phase II (KMG-II): from individual species to whole genera.</title>
        <authorList>
            <person name="Goeker M."/>
        </authorList>
    </citation>
    <scope>NUCLEOTIDE SEQUENCE [LARGE SCALE GENOMIC DNA]</scope>
    <source>
        <strain evidence="3 4">DSM 27929</strain>
    </source>
</reference>
<sequence length="245" mass="27169">MKKAYQRYLEHLQAKLNKVSEQSEKIELAATWISQCMMENGYIYTSGTGHSHMFAEEIFYRAGGFARVVPIFDDALMLHKDASLSTEIERKEGYAAKLFENYPIGKNDVFIISSNSGRNTVSIEMAMIAKQKGAKVIVITNLKHTKSVDSRHVSGKMLYEVSDLFFDNIGEIGDAATSIEGLDFRVGATSTVIGVSILQAIMVQATENLVSKGYLPEIFSSSNSDEGEEHNNALINKYKGYIKGL</sequence>
<dbReference type="AlphaFoldDB" id="A0A2T0WMU6"/>
<evidence type="ECO:0000256" key="1">
    <source>
        <dbReference type="SAM" id="Coils"/>
    </source>
</evidence>
<dbReference type="PROSITE" id="PS51464">
    <property type="entry name" value="SIS"/>
    <property type="match status" value="1"/>
</dbReference>
<dbReference type="Gene3D" id="3.40.50.10490">
    <property type="entry name" value="Glucose-6-phosphate isomerase like protein, domain 1"/>
    <property type="match status" value="1"/>
</dbReference>
<comment type="caution">
    <text evidence="3">The sequence shown here is derived from an EMBL/GenBank/DDBJ whole genome shotgun (WGS) entry which is preliminary data.</text>
</comment>
<dbReference type="GO" id="GO:1901135">
    <property type="term" value="P:carbohydrate derivative metabolic process"/>
    <property type="evidence" value="ECO:0007669"/>
    <property type="project" value="InterPro"/>
</dbReference>
<name>A0A2T0WMU6_9BACT</name>
<accession>A0A2T0WMU6</accession>
<dbReference type="CDD" id="cd05013">
    <property type="entry name" value="SIS_RpiR"/>
    <property type="match status" value="1"/>
</dbReference>
<dbReference type="NCBIfam" id="NF002805">
    <property type="entry name" value="PRK02947.1"/>
    <property type="match status" value="1"/>
</dbReference>
<evidence type="ECO:0000313" key="4">
    <source>
        <dbReference type="Proteomes" id="UP000238157"/>
    </source>
</evidence>
<keyword evidence="1" id="KW-0175">Coiled coil</keyword>
<dbReference type="PANTHER" id="PTHR30390">
    <property type="entry name" value="SEDOHEPTULOSE 7-PHOSPHATE ISOMERASE / DNAA INITIATOR-ASSOCIATING FACTOR FOR REPLICATION INITIATION"/>
    <property type="match status" value="1"/>
</dbReference>
<dbReference type="OrthoDB" id="9805185at2"/>
<dbReference type="InterPro" id="IPR050099">
    <property type="entry name" value="SIS_GmhA/DiaA_subfam"/>
</dbReference>
<dbReference type="SUPFAM" id="SSF53697">
    <property type="entry name" value="SIS domain"/>
    <property type="match status" value="1"/>
</dbReference>
<organism evidence="3 4">
    <name type="scientific">Mongoliibacter ruber</name>
    <dbReference type="NCBI Taxonomy" id="1750599"/>
    <lineage>
        <taxon>Bacteria</taxon>
        <taxon>Pseudomonadati</taxon>
        <taxon>Bacteroidota</taxon>
        <taxon>Cytophagia</taxon>
        <taxon>Cytophagales</taxon>
        <taxon>Cyclobacteriaceae</taxon>
        <taxon>Mongoliibacter</taxon>
    </lineage>
</organism>